<organism evidence="1 2">
    <name type="scientific">Caerostris extrusa</name>
    <name type="common">Bark spider</name>
    <name type="synonym">Caerostris bankana</name>
    <dbReference type="NCBI Taxonomy" id="172846"/>
    <lineage>
        <taxon>Eukaryota</taxon>
        <taxon>Metazoa</taxon>
        <taxon>Ecdysozoa</taxon>
        <taxon>Arthropoda</taxon>
        <taxon>Chelicerata</taxon>
        <taxon>Arachnida</taxon>
        <taxon>Araneae</taxon>
        <taxon>Araneomorphae</taxon>
        <taxon>Entelegynae</taxon>
        <taxon>Araneoidea</taxon>
        <taxon>Araneidae</taxon>
        <taxon>Caerostris</taxon>
    </lineage>
</organism>
<comment type="caution">
    <text evidence="1">The sequence shown here is derived from an EMBL/GenBank/DDBJ whole genome shotgun (WGS) entry which is preliminary data.</text>
</comment>
<protein>
    <submittedName>
        <fullName evidence="1">Uncharacterized protein</fullName>
    </submittedName>
</protein>
<keyword evidence="2" id="KW-1185">Reference proteome</keyword>
<dbReference type="EMBL" id="BPLR01003954">
    <property type="protein sequence ID" value="GIX90610.1"/>
    <property type="molecule type" value="Genomic_DNA"/>
</dbReference>
<dbReference type="AlphaFoldDB" id="A0AAV4P0A6"/>
<evidence type="ECO:0000313" key="1">
    <source>
        <dbReference type="EMBL" id="GIX90610.1"/>
    </source>
</evidence>
<gene>
    <name evidence="1" type="ORF">CEXT_110931</name>
</gene>
<dbReference type="Proteomes" id="UP001054945">
    <property type="component" value="Unassembled WGS sequence"/>
</dbReference>
<name>A0AAV4P0A6_CAEEX</name>
<proteinExistence type="predicted"/>
<accession>A0AAV4P0A6</accession>
<evidence type="ECO:0000313" key="2">
    <source>
        <dbReference type="Proteomes" id="UP001054945"/>
    </source>
</evidence>
<sequence length="85" mass="9473">MHSKRRRICVPFMGEGACLPDSRSFPHLSGDWMRSGGRTGVLLLSELELLRSLSAPFRTDAANQRTGPVSHFSLLALHNGRERKV</sequence>
<reference evidence="1 2" key="1">
    <citation type="submission" date="2021-06" db="EMBL/GenBank/DDBJ databases">
        <title>Caerostris extrusa draft genome.</title>
        <authorList>
            <person name="Kono N."/>
            <person name="Arakawa K."/>
        </authorList>
    </citation>
    <scope>NUCLEOTIDE SEQUENCE [LARGE SCALE GENOMIC DNA]</scope>
</reference>